<protein>
    <submittedName>
        <fullName evidence="1">Uncharacterized protein</fullName>
    </submittedName>
</protein>
<comment type="caution">
    <text evidence="1">The sequence shown here is derived from an EMBL/GenBank/DDBJ whole genome shotgun (WGS) entry which is preliminary data.</text>
</comment>
<evidence type="ECO:0000313" key="2">
    <source>
        <dbReference type="Proteomes" id="UP000645555"/>
    </source>
</evidence>
<name>A0A918NEE5_9ACTN</name>
<sequence>MGTEEHALLRTELRAPLPEAFGSLDGARAALLADALRRARERRLSGLAEAVEDALTLVPALAREPVGRMLQR</sequence>
<dbReference type="AlphaFoldDB" id="A0A918NEE5"/>
<accession>A0A918NEE5</accession>
<reference evidence="1" key="1">
    <citation type="journal article" date="2014" name="Int. J. Syst. Evol. Microbiol.">
        <title>Complete genome sequence of Corynebacterium casei LMG S-19264T (=DSM 44701T), isolated from a smear-ripened cheese.</title>
        <authorList>
            <consortium name="US DOE Joint Genome Institute (JGI-PGF)"/>
            <person name="Walter F."/>
            <person name="Albersmeier A."/>
            <person name="Kalinowski J."/>
            <person name="Ruckert C."/>
        </authorList>
    </citation>
    <scope>NUCLEOTIDE SEQUENCE</scope>
    <source>
        <strain evidence="1">JCM 4956</strain>
    </source>
</reference>
<keyword evidence="2" id="KW-1185">Reference proteome</keyword>
<dbReference type="EMBL" id="BMWD01000009">
    <property type="protein sequence ID" value="GGX61145.1"/>
    <property type="molecule type" value="Genomic_DNA"/>
</dbReference>
<proteinExistence type="predicted"/>
<dbReference type="Proteomes" id="UP000645555">
    <property type="component" value="Unassembled WGS sequence"/>
</dbReference>
<reference evidence="1" key="2">
    <citation type="submission" date="2020-09" db="EMBL/GenBank/DDBJ databases">
        <authorList>
            <person name="Sun Q."/>
            <person name="Ohkuma M."/>
        </authorList>
    </citation>
    <scope>NUCLEOTIDE SEQUENCE</scope>
    <source>
        <strain evidence="1">JCM 4956</strain>
    </source>
</reference>
<evidence type="ECO:0000313" key="1">
    <source>
        <dbReference type="EMBL" id="GGX61145.1"/>
    </source>
</evidence>
<dbReference type="RefSeq" id="WP_190036079.1">
    <property type="nucleotide sequence ID" value="NZ_BMWD01000009.1"/>
</dbReference>
<organism evidence="1 2">
    <name type="scientific">Streptomyces fructofermentans</name>
    <dbReference type="NCBI Taxonomy" id="152141"/>
    <lineage>
        <taxon>Bacteria</taxon>
        <taxon>Bacillati</taxon>
        <taxon>Actinomycetota</taxon>
        <taxon>Actinomycetes</taxon>
        <taxon>Kitasatosporales</taxon>
        <taxon>Streptomycetaceae</taxon>
        <taxon>Streptomyces</taxon>
    </lineage>
</organism>
<gene>
    <name evidence="1" type="ORF">GCM10010515_31210</name>
</gene>